<evidence type="ECO:0000256" key="2">
    <source>
        <dbReference type="SAM" id="Phobius"/>
    </source>
</evidence>
<dbReference type="OrthoDB" id="3935400at2759"/>
<feature type="compositionally biased region" description="Polar residues" evidence="1">
    <location>
        <begin position="43"/>
        <end position="55"/>
    </location>
</feature>
<dbReference type="AlphaFoldDB" id="A0A8E2JWT8"/>
<evidence type="ECO:0000256" key="1">
    <source>
        <dbReference type="SAM" id="MobiDB-lite"/>
    </source>
</evidence>
<evidence type="ECO:0000313" key="4">
    <source>
        <dbReference type="Proteomes" id="UP000250140"/>
    </source>
</evidence>
<feature type="region of interest" description="Disordered" evidence="1">
    <location>
        <begin position="244"/>
        <end position="277"/>
    </location>
</feature>
<dbReference type="EMBL" id="KV748867">
    <property type="protein sequence ID" value="OCL12539.1"/>
    <property type="molecule type" value="Genomic_DNA"/>
</dbReference>
<sequence length="298" mass="31908">MGAPWDWSTLHGQNSPTSSSSTSSPSPTRSSTTTSKDDFAHTPSLTPSTAIPQSHGNGGAWPSSTGSADPANVSNLSKSPESDNDSNSMPLPHIVVAALLPVVFLTILGVILFFYLRRRRRQKAHTQVREMKTQTSGNYPRPAYAVPPVLPPPAGSPIAPQPVILGPIVPGSNGAYYTGIDTSDIISMHDTTGTGNPFVDQSDPHDEPPPPYRPRSIAATISRNTSLRQAQPAALSETNLMAAQGQGPRSPFADPHDDAISEFSEPTRRRFGRRNEDELSAVSDISYQQEPVIVRPTV</sequence>
<feature type="compositionally biased region" description="Basic and acidic residues" evidence="1">
    <location>
        <begin position="254"/>
        <end position="277"/>
    </location>
</feature>
<feature type="region of interest" description="Disordered" evidence="1">
    <location>
        <begin position="1"/>
        <end position="86"/>
    </location>
</feature>
<accession>A0A8E2JWT8</accession>
<proteinExistence type="predicted"/>
<feature type="compositionally biased region" description="Low complexity" evidence="1">
    <location>
        <begin position="15"/>
        <end position="34"/>
    </location>
</feature>
<feature type="transmembrane region" description="Helical" evidence="2">
    <location>
        <begin position="94"/>
        <end position="116"/>
    </location>
</feature>
<reference evidence="3 4" key="1">
    <citation type="journal article" date="2016" name="Nat. Commun.">
        <title>Ectomycorrhizal ecology is imprinted in the genome of the dominant symbiotic fungus Cenococcum geophilum.</title>
        <authorList>
            <consortium name="DOE Joint Genome Institute"/>
            <person name="Peter M."/>
            <person name="Kohler A."/>
            <person name="Ohm R.A."/>
            <person name="Kuo A."/>
            <person name="Krutzmann J."/>
            <person name="Morin E."/>
            <person name="Arend M."/>
            <person name="Barry K.W."/>
            <person name="Binder M."/>
            <person name="Choi C."/>
            <person name="Clum A."/>
            <person name="Copeland A."/>
            <person name="Grisel N."/>
            <person name="Haridas S."/>
            <person name="Kipfer T."/>
            <person name="LaButti K."/>
            <person name="Lindquist E."/>
            <person name="Lipzen A."/>
            <person name="Maire R."/>
            <person name="Meier B."/>
            <person name="Mihaltcheva S."/>
            <person name="Molinier V."/>
            <person name="Murat C."/>
            <person name="Poggeler S."/>
            <person name="Quandt C.A."/>
            <person name="Sperisen C."/>
            <person name="Tritt A."/>
            <person name="Tisserant E."/>
            <person name="Crous P.W."/>
            <person name="Henrissat B."/>
            <person name="Nehls U."/>
            <person name="Egli S."/>
            <person name="Spatafora J.W."/>
            <person name="Grigoriev I.V."/>
            <person name="Martin F.M."/>
        </authorList>
    </citation>
    <scope>NUCLEOTIDE SEQUENCE [LARGE SCALE GENOMIC DNA]</scope>
    <source>
        <strain evidence="3 4">CBS 207.34</strain>
    </source>
</reference>
<gene>
    <name evidence="3" type="ORF">AOQ84DRAFT_360546</name>
</gene>
<dbReference type="Proteomes" id="UP000250140">
    <property type="component" value="Unassembled WGS sequence"/>
</dbReference>
<organism evidence="3 4">
    <name type="scientific">Glonium stellatum</name>
    <dbReference type="NCBI Taxonomy" id="574774"/>
    <lineage>
        <taxon>Eukaryota</taxon>
        <taxon>Fungi</taxon>
        <taxon>Dikarya</taxon>
        <taxon>Ascomycota</taxon>
        <taxon>Pezizomycotina</taxon>
        <taxon>Dothideomycetes</taxon>
        <taxon>Pleosporomycetidae</taxon>
        <taxon>Gloniales</taxon>
        <taxon>Gloniaceae</taxon>
        <taxon>Glonium</taxon>
    </lineage>
</organism>
<protein>
    <submittedName>
        <fullName evidence="3">Uncharacterized protein</fullName>
    </submittedName>
</protein>
<feature type="compositionally biased region" description="Polar residues" evidence="1">
    <location>
        <begin position="62"/>
        <end position="86"/>
    </location>
</feature>
<name>A0A8E2JWT8_9PEZI</name>
<keyword evidence="2" id="KW-0812">Transmembrane</keyword>
<keyword evidence="2" id="KW-0472">Membrane</keyword>
<keyword evidence="4" id="KW-1185">Reference proteome</keyword>
<feature type="region of interest" description="Disordered" evidence="1">
    <location>
        <begin position="124"/>
        <end position="143"/>
    </location>
</feature>
<keyword evidence="2" id="KW-1133">Transmembrane helix</keyword>
<evidence type="ECO:0000313" key="3">
    <source>
        <dbReference type="EMBL" id="OCL12539.1"/>
    </source>
</evidence>